<dbReference type="EMBL" id="JACHHG010000002">
    <property type="protein sequence ID" value="MBB6097337.1"/>
    <property type="molecule type" value="Genomic_DNA"/>
</dbReference>
<keyword evidence="1" id="KW-0732">Signal</keyword>
<dbReference type="Gene3D" id="2.115.10.10">
    <property type="entry name" value="Tachylectin 2"/>
    <property type="match status" value="1"/>
</dbReference>
<accession>A0A841HVD1</accession>
<gene>
    <name evidence="3" type="ORF">HNR42_000751</name>
</gene>
<dbReference type="RefSeq" id="WP_183984636.1">
    <property type="nucleotide sequence ID" value="NZ_JACHHG010000002.1"/>
</dbReference>
<protein>
    <recommendedName>
        <fullName evidence="2">DUF6923 domain-containing protein</fullName>
    </recommendedName>
</protein>
<reference evidence="3 4" key="1">
    <citation type="submission" date="2020-08" db="EMBL/GenBank/DDBJ databases">
        <title>Genomic Encyclopedia of Type Strains, Phase IV (KMG-IV): sequencing the most valuable type-strain genomes for metagenomic binning, comparative biology and taxonomic classification.</title>
        <authorList>
            <person name="Goeker M."/>
        </authorList>
    </citation>
    <scope>NUCLEOTIDE SEQUENCE [LARGE SCALE GENOMIC DNA]</scope>
    <source>
        <strain evidence="3 4">DSM 21458</strain>
    </source>
</reference>
<dbReference type="SUPFAM" id="SSF63829">
    <property type="entry name" value="Calcium-dependent phosphotriesterase"/>
    <property type="match status" value="1"/>
</dbReference>
<comment type="caution">
    <text evidence="3">The sequence shown here is derived from an EMBL/GenBank/DDBJ whole genome shotgun (WGS) entry which is preliminary data.</text>
</comment>
<dbReference type="Pfam" id="PF21959">
    <property type="entry name" value="DUF6923"/>
    <property type="match status" value="1"/>
</dbReference>
<name>A0A841HVD1_9DEIO</name>
<proteinExistence type="predicted"/>
<feature type="domain" description="DUF6923" evidence="2">
    <location>
        <begin position="66"/>
        <end position="187"/>
    </location>
</feature>
<dbReference type="InterPro" id="IPR054215">
    <property type="entry name" value="DUF6923"/>
</dbReference>
<feature type="signal peptide" evidence="1">
    <location>
        <begin position="1"/>
        <end position="20"/>
    </location>
</feature>
<keyword evidence="4" id="KW-1185">Reference proteome</keyword>
<sequence>MAVSPSWTALLLAPLLGACAAPAQTPSGEIRVLVTSASELHSVVLAAAGHDRRVAPASPPLILTDLARHPHGNRLYAVTATDLYRLDPENGQTVHVGPLGTSDMQALAFDPQGQLYGGSDAGVLYRIDTESAKATAINPQGLAERMIGDLAFAPDGTLYATLAARLSDRLVTLDPASGQATHIGLTGVIGIGGLTFRNEKLYGITTSGELLTLERRSGEARPLRRTPLVSVSGME</sequence>
<evidence type="ECO:0000256" key="1">
    <source>
        <dbReference type="SAM" id="SignalP"/>
    </source>
</evidence>
<feature type="chain" id="PRO_5032622713" description="DUF6923 domain-containing protein" evidence="1">
    <location>
        <begin position="21"/>
        <end position="235"/>
    </location>
</feature>
<evidence type="ECO:0000313" key="3">
    <source>
        <dbReference type="EMBL" id="MBB6097337.1"/>
    </source>
</evidence>
<evidence type="ECO:0000313" key="4">
    <source>
        <dbReference type="Proteomes" id="UP000569951"/>
    </source>
</evidence>
<dbReference type="Proteomes" id="UP000569951">
    <property type="component" value="Unassembled WGS sequence"/>
</dbReference>
<dbReference type="AlphaFoldDB" id="A0A841HVD1"/>
<organism evidence="3 4">
    <name type="scientific">Deinobacterium chartae</name>
    <dbReference type="NCBI Taxonomy" id="521158"/>
    <lineage>
        <taxon>Bacteria</taxon>
        <taxon>Thermotogati</taxon>
        <taxon>Deinococcota</taxon>
        <taxon>Deinococci</taxon>
        <taxon>Deinococcales</taxon>
        <taxon>Deinococcaceae</taxon>
        <taxon>Deinobacterium</taxon>
    </lineage>
</organism>
<evidence type="ECO:0000259" key="2">
    <source>
        <dbReference type="Pfam" id="PF21959"/>
    </source>
</evidence>